<protein>
    <submittedName>
        <fullName evidence="2">Uncharacterized protein</fullName>
    </submittedName>
</protein>
<keyword evidence="1" id="KW-1133">Transmembrane helix</keyword>
<reference evidence="2" key="1">
    <citation type="submission" date="2012-02" db="EMBL/GenBank/DDBJ databases">
        <title>The complete genome of Solitalea canadensis DSM 3403.</title>
        <authorList>
            <consortium name="US DOE Joint Genome Institute (JGI-PGF)"/>
            <person name="Lucas S."/>
            <person name="Copeland A."/>
            <person name="Lapidus A."/>
            <person name="Glavina del Rio T."/>
            <person name="Dalin E."/>
            <person name="Tice H."/>
            <person name="Bruce D."/>
            <person name="Goodwin L."/>
            <person name="Pitluck S."/>
            <person name="Peters L."/>
            <person name="Ovchinnikova G."/>
            <person name="Lu M."/>
            <person name="Kyrpides N."/>
            <person name="Mavromatis K."/>
            <person name="Ivanova N."/>
            <person name="Brettin T."/>
            <person name="Detter J.C."/>
            <person name="Han C."/>
            <person name="Larimer F."/>
            <person name="Land M."/>
            <person name="Hauser L."/>
            <person name="Markowitz V."/>
            <person name="Cheng J.-F."/>
            <person name="Hugenholtz P."/>
            <person name="Woyke T."/>
            <person name="Wu D."/>
            <person name="Spring S."/>
            <person name="Schroeder M."/>
            <person name="Kopitz M."/>
            <person name="Brambilla E."/>
            <person name="Klenk H.-P."/>
            <person name="Eisen J.A."/>
        </authorList>
    </citation>
    <scope>NUCLEOTIDE SEQUENCE</scope>
    <source>
        <strain evidence="2">DSM 3403</strain>
    </source>
</reference>
<dbReference type="RefSeq" id="WP_014681820.1">
    <property type="nucleotide sequence ID" value="NC_017770.1"/>
</dbReference>
<dbReference type="OrthoDB" id="793776at2"/>
<dbReference type="EMBL" id="CP003349">
    <property type="protein sequence ID" value="AFD08597.1"/>
    <property type="molecule type" value="Genomic_DNA"/>
</dbReference>
<evidence type="ECO:0000313" key="3">
    <source>
        <dbReference type="Proteomes" id="UP000007590"/>
    </source>
</evidence>
<dbReference type="HOGENOM" id="CLU_1299057_0_0_10"/>
<keyword evidence="1" id="KW-0472">Membrane</keyword>
<proteinExistence type="predicted"/>
<feature type="transmembrane region" description="Helical" evidence="1">
    <location>
        <begin position="6"/>
        <end position="22"/>
    </location>
</feature>
<dbReference type="KEGG" id="scn:Solca_3593"/>
<keyword evidence="1" id="KW-0812">Transmembrane</keyword>
<sequence length="212" mass="24697">MNQQYIIFGIIAIGVIVLILAWNKLKNQKPQPDTDTRRPSENIFPTAKVTNDKLVIIEDISENDIKKILQELCNSYNKETYQAIPRLTKLSDKKFAITFPYDIDFEIYCYLINYLNYPIGFDRQFKTIGWTTTKSTDSWVTEKSANKNVMLFISDFDTEYDNVFLTTTDNIGYKLGFAMGEEMQLLDKPEKNYIKQPLNISELATKEYADFK</sequence>
<keyword evidence="3" id="KW-1185">Reference proteome</keyword>
<dbReference type="AlphaFoldDB" id="H8KKW4"/>
<evidence type="ECO:0000313" key="2">
    <source>
        <dbReference type="EMBL" id="AFD08597.1"/>
    </source>
</evidence>
<organism evidence="2 3">
    <name type="scientific">Solitalea canadensis (strain ATCC 29591 / DSM 3403 / JCM 21819 / LMG 8368 / NBRC 15130 / NCIMB 12057 / USAM 9D)</name>
    <name type="common">Flexibacter canadensis</name>
    <dbReference type="NCBI Taxonomy" id="929556"/>
    <lineage>
        <taxon>Bacteria</taxon>
        <taxon>Pseudomonadati</taxon>
        <taxon>Bacteroidota</taxon>
        <taxon>Sphingobacteriia</taxon>
        <taxon>Sphingobacteriales</taxon>
        <taxon>Sphingobacteriaceae</taxon>
        <taxon>Solitalea</taxon>
    </lineage>
</organism>
<dbReference type="STRING" id="929556.Solca_3593"/>
<accession>H8KKW4</accession>
<dbReference type="Proteomes" id="UP000007590">
    <property type="component" value="Chromosome"/>
</dbReference>
<gene>
    <name evidence="2" type="ordered locus">Solca_3593</name>
</gene>
<name>H8KKW4_SOLCM</name>
<dbReference type="eggNOG" id="ENOG5033UU9">
    <property type="taxonomic scope" value="Bacteria"/>
</dbReference>
<evidence type="ECO:0000256" key="1">
    <source>
        <dbReference type="SAM" id="Phobius"/>
    </source>
</evidence>